<name>A0A515D886_9BURK</name>
<sequence length="250" mass="25812">MPRISKTFIATLLGGLLVTACGGSTSNGTGAAAAITFPLSTALANLYKSGFHTTVTVSGTATSISNKTSYPFTASLSVDETPANAGATFENQAALQMTTSLTGTFNINNVNDSFSSISQNFLSPTNLLLGVTATSYCVASLPSQYPGTITIGQAQSVVTYDCFKDSTKASPTGTAKVSFLVSAGNAPSTATFSTLETFTDTTGIQTQFTQKNFLIDTSGNISFESLSFIGFLTSNTGGTTSDIQLNFKSL</sequence>
<dbReference type="EMBL" id="CP035503">
    <property type="protein sequence ID" value="QDL36577.1"/>
    <property type="molecule type" value="Genomic_DNA"/>
</dbReference>
<protein>
    <recommendedName>
        <fullName evidence="3">Lipoprotein</fullName>
    </recommendedName>
</protein>
<organism evidence="1 2">
    <name type="scientific">Rhodoferax sediminis</name>
    <dbReference type="NCBI Taxonomy" id="2509614"/>
    <lineage>
        <taxon>Bacteria</taxon>
        <taxon>Pseudomonadati</taxon>
        <taxon>Pseudomonadota</taxon>
        <taxon>Betaproteobacteria</taxon>
        <taxon>Burkholderiales</taxon>
        <taxon>Comamonadaceae</taxon>
        <taxon>Rhodoferax</taxon>
    </lineage>
</organism>
<evidence type="ECO:0000313" key="1">
    <source>
        <dbReference type="EMBL" id="QDL36577.1"/>
    </source>
</evidence>
<dbReference type="PROSITE" id="PS51257">
    <property type="entry name" value="PROKAR_LIPOPROTEIN"/>
    <property type="match status" value="1"/>
</dbReference>
<dbReference type="Proteomes" id="UP000316798">
    <property type="component" value="Chromosome"/>
</dbReference>
<dbReference type="OrthoDB" id="8781791at2"/>
<dbReference type="AlphaFoldDB" id="A0A515D886"/>
<proteinExistence type="predicted"/>
<dbReference type="RefSeq" id="WP_142817744.1">
    <property type="nucleotide sequence ID" value="NZ_CP035503.1"/>
</dbReference>
<gene>
    <name evidence="1" type="ORF">EUB48_04140</name>
</gene>
<dbReference type="KEGG" id="rhf:EUB48_04140"/>
<evidence type="ECO:0000313" key="2">
    <source>
        <dbReference type="Proteomes" id="UP000316798"/>
    </source>
</evidence>
<evidence type="ECO:0008006" key="3">
    <source>
        <dbReference type="Google" id="ProtNLM"/>
    </source>
</evidence>
<accession>A0A515D886</accession>
<reference evidence="1 2" key="1">
    <citation type="submission" date="2019-01" db="EMBL/GenBank/DDBJ databases">
        <title>Genomic insights into a novel species Rhodoferax sp.</title>
        <authorList>
            <person name="Jin L."/>
        </authorList>
    </citation>
    <scope>NUCLEOTIDE SEQUENCE [LARGE SCALE GENOMIC DNA]</scope>
    <source>
        <strain evidence="1 2">CHu59-6-5</strain>
    </source>
</reference>
<keyword evidence="2" id="KW-1185">Reference proteome</keyword>